<feature type="region of interest" description="Disordered" evidence="1">
    <location>
        <begin position="445"/>
        <end position="465"/>
    </location>
</feature>
<organism evidence="2 3">
    <name type="scientific">Coccomyxa viridis</name>
    <dbReference type="NCBI Taxonomy" id="1274662"/>
    <lineage>
        <taxon>Eukaryota</taxon>
        <taxon>Viridiplantae</taxon>
        <taxon>Chlorophyta</taxon>
        <taxon>core chlorophytes</taxon>
        <taxon>Trebouxiophyceae</taxon>
        <taxon>Trebouxiophyceae incertae sedis</taxon>
        <taxon>Coccomyxaceae</taxon>
        <taxon>Coccomyxa</taxon>
    </lineage>
</organism>
<feature type="region of interest" description="Disordered" evidence="1">
    <location>
        <begin position="37"/>
        <end position="127"/>
    </location>
</feature>
<feature type="compositionally biased region" description="Basic and acidic residues" evidence="1">
    <location>
        <begin position="230"/>
        <end position="239"/>
    </location>
</feature>
<comment type="caution">
    <text evidence="2">The sequence shown here is derived from an EMBL/GenBank/DDBJ whole genome shotgun (WGS) entry which is preliminary data.</text>
</comment>
<gene>
    <name evidence="2" type="primary">g12392</name>
    <name evidence="2" type="ORF">VP750_LOCUS11033</name>
</gene>
<reference evidence="2 3" key="1">
    <citation type="submission" date="2024-06" db="EMBL/GenBank/DDBJ databases">
        <authorList>
            <person name="Kraege A."/>
            <person name="Thomma B."/>
        </authorList>
    </citation>
    <scope>NUCLEOTIDE SEQUENCE [LARGE SCALE GENOMIC DNA]</scope>
</reference>
<feature type="region of interest" description="Disordered" evidence="1">
    <location>
        <begin position="1"/>
        <end position="21"/>
    </location>
</feature>
<feature type="region of interest" description="Disordered" evidence="1">
    <location>
        <begin position="387"/>
        <end position="422"/>
    </location>
</feature>
<feature type="compositionally biased region" description="Polar residues" evidence="1">
    <location>
        <begin position="294"/>
        <end position="303"/>
    </location>
</feature>
<feature type="compositionally biased region" description="Acidic residues" evidence="1">
    <location>
        <begin position="51"/>
        <end position="63"/>
    </location>
</feature>
<sequence length="696" mass="72705">MEFSRSLSSKRSSAAIELCPSGLTERQMLQLALEESKNAALAAAAGKSGDSSEEENSDSDSDDGSSAQGAKTGGGKPRRAKSNQKSRTQKASDHKHGCSTPRKRAKVDVADIRTATSSENSKASRSTQLRDLIGAGFGDQHAVGQSCRTASMAADNRESDSLEHQSGSGDQHSMCRQPAHDSASPSIKVEATEGAGETETSKGESPHKLSGGELQEDCKPSAVLKEDCVSKAAAAEDAKPPTGLKVRKRCNLASKRPSQGAQRPPALTIPSREDSVSADPEACRKGRTLGSKAPRSTNRSACNKGSRWASPLSSPAGGAVRRLRSAVVEDMKHNVEGIEAFAWQPQTPARQRASSLYGACALLSKLSNHSSGSLLWEGSQALTPSFSAGQLSDVSTPRESPRPGTPKWLSPISEMGSSPLQMGCQPSFAGELPCLLQRALSAEPASGMDVSPASPTMCPSEQTQTDFMTPGRPAATLEFPVPSRDAISTPTLIMPPAPPSFGVPASCLPLKKLHSGRLQMSAKGSLTPGLEHVDVGSLARQVSADLKARHDLETKRLEISAEGSGNAGVALANAPAGVPAAAAAHGSRLGKALKAAQLGADVPLPKASFQDSCSRLLKPFESAKDAPAWKAPPALRPSPSGGCLSISPHLAKQREQRNLQNTWDDLLARQALEASAAERLAEWAKTAQPVQPAAQA</sequence>
<feature type="compositionally biased region" description="Polar residues" evidence="1">
    <location>
        <begin position="453"/>
        <end position="465"/>
    </location>
</feature>
<feature type="compositionally biased region" description="Low complexity" evidence="1">
    <location>
        <begin position="1"/>
        <end position="13"/>
    </location>
</feature>
<evidence type="ECO:0000313" key="2">
    <source>
        <dbReference type="EMBL" id="CAL5229127.1"/>
    </source>
</evidence>
<keyword evidence="3" id="KW-1185">Reference proteome</keyword>
<feature type="region of interest" description="Disordered" evidence="1">
    <location>
        <begin position="230"/>
        <end position="319"/>
    </location>
</feature>
<feature type="compositionally biased region" description="Low complexity" evidence="1">
    <location>
        <begin position="38"/>
        <end position="49"/>
    </location>
</feature>
<protein>
    <submittedName>
        <fullName evidence="2">G12392 protein</fullName>
    </submittedName>
</protein>
<feature type="compositionally biased region" description="Polar residues" evidence="1">
    <location>
        <begin position="114"/>
        <end position="127"/>
    </location>
</feature>
<feature type="region of interest" description="Disordered" evidence="1">
    <location>
        <begin position="139"/>
        <end position="218"/>
    </location>
</feature>
<accession>A0ABP1GCX1</accession>
<evidence type="ECO:0000313" key="3">
    <source>
        <dbReference type="Proteomes" id="UP001497392"/>
    </source>
</evidence>
<dbReference type="EMBL" id="CAXHTA020000020">
    <property type="protein sequence ID" value="CAL5229127.1"/>
    <property type="molecule type" value="Genomic_DNA"/>
</dbReference>
<proteinExistence type="predicted"/>
<evidence type="ECO:0000256" key="1">
    <source>
        <dbReference type="SAM" id="MobiDB-lite"/>
    </source>
</evidence>
<feature type="compositionally biased region" description="Polar residues" evidence="1">
    <location>
        <begin position="387"/>
        <end position="398"/>
    </location>
</feature>
<feature type="compositionally biased region" description="Basic residues" evidence="1">
    <location>
        <begin position="76"/>
        <end position="88"/>
    </location>
</feature>
<dbReference type="Proteomes" id="UP001497392">
    <property type="component" value="Unassembled WGS sequence"/>
</dbReference>
<name>A0ABP1GCX1_9CHLO</name>